<gene>
    <name evidence="2" type="ORF">OUY18_08955</name>
</gene>
<dbReference type="CDD" id="cd04182">
    <property type="entry name" value="GT_2_like_f"/>
    <property type="match status" value="1"/>
</dbReference>
<dbReference type="Gene3D" id="3.90.550.10">
    <property type="entry name" value="Spore Coat Polysaccharide Biosynthesis Protein SpsA, Chain A"/>
    <property type="match status" value="1"/>
</dbReference>
<keyword evidence="3" id="KW-1185">Reference proteome</keyword>
<reference evidence="2 3" key="1">
    <citation type="submission" date="2022-11" db="EMBL/GenBank/DDBJ databases">
        <authorList>
            <person name="Caiyu Z."/>
        </authorList>
    </citation>
    <scope>NUCLEOTIDE SEQUENCE [LARGE SCALE GENOMIC DNA]</scope>
    <source>
        <strain evidence="2 3">YR-4</strain>
    </source>
</reference>
<dbReference type="EMBL" id="JAPOHA010000008">
    <property type="protein sequence ID" value="MCY1714384.1"/>
    <property type="molecule type" value="Genomic_DNA"/>
</dbReference>
<protein>
    <submittedName>
        <fullName evidence="2">Nucleotidyltransferase family protein</fullName>
    </submittedName>
</protein>
<evidence type="ECO:0000313" key="3">
    <source>
        <dbReference type="Proteomes" id="UP001082703"/>
    </source>
</evidence>
<name>A0ABT4BU16_9FIRM</name>
<feature type="domain" description="MobA-like NTP transferase" evidence="1">
    <location>
        <begin position="6"/>
        <end position="157"/>
    </location>
</feature>
<accession>A0ABT4BU16</accession>
<dbReference type="Proteomes" id="UP001082703">
    <property type="component" value="Unassembled WGS sequence"/>
</dbReference>
<dbReference type="InterPro" id="IPR025877">
    <property type="entry name" value="MobA-like_NTP_Trfase"/>
</dbReference>
<proteinExistence type="predicted"/>
<organism evidence="2 3">
    <name type="scientific">Caproiciproducens galactitolivorans</name>
    <dbReference type="NCBI Taxonomy" id="642589"/>
    <lineage>
        <taxon>Bacteria</taxon>
        <taxon>Bacillati</taxon>
        <taxon>Bacillota</taxon>
        <taxon>Clostridia</taxon>
        <taxon>Eubacteriales</taxon>
        <taxon>Acutalibacteraceae</taxon>
        <taxon>Caproiciproducens</taxon>
    </lineage>
</organism>
<evidence type="ECO:0000313" key="2">
    <source>
        <dbReference type="EMBL" id="MCY1714384.1"/>
    </source>
</evidence>
<dbReference type="PANTHER" id="PTHR43777">
    <property type="entry name" value="MOLYBDENUM COFACTOR CYTIDYLYLTRANSFERASE"/>
    <property type="match status" value="1"/>
</dbReference>
<dbReference type="PANTHER" id="PTHR43777:SF1">
    <property type="entry name" value="MOLYBDENUM COFACTOR CYTIDYLYLTRANSFERASE"/>
    <property type="match status" value="1"/>
</dbReference>
<dbReference type="InterPro" id="IPR029044">
    <property type="entry name" value="Nucleotide-diphossugar_trans"/>
</dbReference>
<comment type="caution">
    <text evidence="2">The sequence shown here is derived from an EMBL/GenBank/DDBJ whole genome shotgun (WGS) entry which is preliminary data.</text>
</comment>
<dbReference type="Pfam" id="PF12804">
    <property type="entry name" value="NTP_transf_3"/>
    <property type="match status" value="1"/>
</dbReference>
<dbReference type="RefSeq" id="WP_268058436.1">
    <property type="nucleotide sequence ID" value="NZ_JAPOHA010000008.1"/>
</dbReference>
<evidence type="ECO:0000259" key="1">
    <source>
        <dbReference type="Pfam" id="PF12804"/>
    </source>
</evidence>
<sequence length="212" mass="24735">MDNIIGIILAAGYSSRMGEFKMTRVLLNLPVIEHLIQNMYDTCNKILIVTGFQYEKLWYLEKKYQKVKLVFNQNYPKGMFTSVLAGLEYGNAKRYFITPGDYPAIRAITFRYLAAFNDDICLPAYKGKTGHPVLLSKRSRNELLKGQFYSLEQFIKRHPVKTVPVNDAGILMDIDNPSDFMKLEAFLRVRKNDHNDNRRYQLRENNSIHRNI</sequence>
<dbReference type="SUPFAM" id="SSF53448">
    <property type="entry name" value="Nucleotide-diphospho-sugar transferases"/>
    <property type="match status" value="1"/>
</dbReference>